<gene>
    <name evidence="3" type="ORF">EUA93_05855</name>
</gene>
<name>A0A4V1RKY7_9ACTN</name>
<feature type="transmembrane region" description="Helical" evidence="2">
    <location>
        <begin position="159"/>
        <end position="180"/>
    </location>
</feature>
<reference evidence="3 4" key="1">
    <citation type="submission" date="2019-01" db="EMBL/GenBank/DDBJ databases">
        <title>Novel species of Nocardioides.</title>
        <authorList>
            <person name="Liu Q."/>
            <person name="Xin Y.-H."/>
        </authorList>
    </citation>
    <scope>NUCLEOTIDE SEQUENCE [LARGE SCALE GENOMIC DNA]</scope>
    <source>
        <strain evidence="3 4">CGMCC 4.6882</strain>
    </source>
</reference>
<feature type="transmembrane region" description="Helical" evidence="2">
    <location>
        <begin position="223"/>
        <end position="239"/>
    </location>
</feature>
<dbReference type="OrthoDB" id="5191116at2"/>
<dbReference type="InterPro" id="IPR009339">
    <property type="entry name" value="DUF998"/>
</dbReference>
<keyword evidence="4" id="KW-1185">Reference proteome</keyword>
<organism evidence="3 4">
    <name type="scientific">Nocardioides oleivorans</name>
    <dbReference type="NCBI Taxonomy" id="273676"/>
    <lineage>
        <taxon>Bacteria</taxon>
        <taxon>Bacillati</taxon>
        <taxon>Actinomycetota</taxon>
        <taxon>Actinomycetes</taxon>
        <taxon>Propionibacteriales</taxon>
        <taxon>Nocardioidaceae</taxon>
        <taxon>Nocardioides</taxon>
    </lineage>
</organism>
<keyword evidence="2" id="KW-0472">Membrane</keyword>
<evidence type="ECO:0000313" key="4">
    <source>
        <dbReference type="Proteomes" id="UP000294071"/>
    </source>
</evidence>
<dbReference type="EMBL" id="SDWT01000001">
    <property type="protein sequence ID" value="RYB93922.1"/>
    <property type="molecule type" value="Genomic_DNA"/>
</dbReference>
<feature type="transmembrane region" description="Helical" evidence="2">
    <location>
        <begin position="112"/>
        <end position="139"/>
    </location>
</feature>
<evidence type="ECO:0000256" key="1">
    <source>
        <dbReference type="SAM" id="MobiDB-lite"/>
    </source>
</evidence>
<accession>A0A4V1RKY7</accession>
<dbReference type="AlphaFoldDB" id="A0A4V1RKY7"/>
<keyword evidence="2" id="KW-1133">Transmembrane helix</keyword>
<comment type="caution">
    <text evidence="3">The sequence shown here is derived from an EMBL/GenBank/DDBJ whole genome shotgun (WGS) entry which is preliminary data.</text>
</comment>
<feature type="compositionally biased region" description="Low complexity" evidence="1">
    <location>
        <begin position="12"/>
        <end position="28"/>
    </location>
</feature>
<feature type="transmembrane region" description="Helical" evidence="2">
    <location>
        <begin position="192"/>
        <end position="211"/>
    </location>
</feature>
<feature type="compositionally biased region" description="Polar residues" evidence="1">
    <location>
        <begin position="29"/>
        <end position="39"/>
    </location>
</feature>
<sequence length="245" mass="25341">MRSWPVASIATRRGSSRSSRSCGSPWSSTAPQWAGSRSASRYRDAVPPTSRATQLGALVLLLRPTYVLTEVVTAAGTRGGYSFVADTVSKLGEVGTTDGYSSPRHAVMNGSFMGYGVALAGGALLMAAPLGPWVTGLLVVSGASSYAVGLAPLDQDATLHALAATPLFVAQPLALALLGHRLKHERPRLAKALLATGIVTAAGAVGFVLSGEESRVAGTLERAALWPVLGGLAAFAWSYRPRRGQ</sequence>
<keyword evidence="2" id="KW-0812">Transmembrane</keyword>
<evidence type="ECO:0000256" key="2">
    <source>
        <dbReference type="SAM" id="Phobius"/>
    </source>
</evidence>
<protein>
    <submittedName>
        <fullName evidence="3">DUF998 domain-containing protein</fullName>
    </submittedName>
</protein>
<dbReference type="Pfam" id="PF06197">
    <property type="entry name" value="DUF998"/>
    <property type="match status" value="1"/>
</dbReference>
<dbReference type="Proteomes" id="UP000294071">
    <property type="component" value="Unassembled WGS sequence"/>
</dbReference>
<feature type="region of interest" description="Disordered" evidence="1">
    <location>
        <begin position="1"/>
        <end position="45"/>
    </location>
</feature>
<proteinExistence type="predicted"/>
<evidence type="ECO:0000313" key="3">
    <source>
        <dbReference type="EMBL" id="RYB93922.1"/>
    </source>
</evidence>